<feature type="transmembrane region" description="Helical" evidence="9">
    <location>
        <begin position="158"/>
        <end position="176"/>
    </location>
</feature>
<feature type="transmembrane region" description="Helical" evidence="9">
    <location>
        <begin position="249"/>
        <end position="266"/>
    </location>
</feature>
<evidence type="ECO:0000259" key="10">
    <source>
        <dbReference type="Pfam" id="PF00999"/>
    </source>
</evidence>
<evidence type="ECO:0000256" key="6">
    <source>
        <dbReference type="ARBA" id="ARBA00022989"/>
    </source>
</evidence>
<feature type="transmembrane region" description="Helical" evidence="9">
    <location>
        <begin position="307"/>
        <end position="327"/>
    </location>
</feature>
<feature type="transmembrane region" description="Helical" evidence="9">
    <location>
        <begin position="339"/>
        <end position="358"/>
    </location>
</feature>
<evidence type="ECO:0000256" key="7">
    <source>
        <dbReference type="ARBA" id="ARBA00023065"/>
    </source>
</evidence>
<feature type="domain" description="Cation/H+ exchanger transmembrane" evidence="10">
    <location>
        <begin position="15"/>
        <end position="392"/>
    </location>
</feature>
<organism evidence="11 12">
    <name type="scientific">Microbacterium thalassium</name>
    <dbReference type="NCBI Taxonomy" id="362649"/>
    <lineage>
        <taxon>Bacteria</taxon>
        <taxon>Bacillati</taxon>
        <taxon>Actinomycetota</taxon>
        <taxon>Actinomycetes</taxon>
        <taxon>Micrococcales</taxon>
        <taxon>Microbacteriaceae</taxon>
        <taxon>Microbacterium</taxon>
    </lineage>
</organism>
<evidence type="ECO:0000256" key="5">
    <source>
        <dbReference type="ARBA" id="ARBA00022692"/>
    </source>
</evidence>
<evidence type="ECO:0000256" key="8">
    <source>
        <dbReference type="ARBA" id="ARBA00023136"/>
    </source>
</evidence>
<feature type="transmembrane region" description="Helical" evidence="9">
    <location>
        <begin position="90"/>
        <end position="111"/>
    </location>
</feature>
<keyword evidence="7" id="KW-0406">Ion transport</keyword>
<gene>
    <name evidence="11" type="ORF">HD594_003336</name>
</gene>
<feature type="transmembrane region" description="Helical" evidence="9">
    <location>
        <begin position="226"/>
        <end position="243"/>
    </location>
</feature>
<dbReference type="GO" id="GO:1902600">
    <property type="term" value="P:proton transmembrane transport"/>
    <property type="evidence" value="ECO:0007669"/>
    <property type="project" value="InterPro"/>
</dbReference>
<keyword evidence="6 9" id="KW-1133">Transmembrane helix</keyword>
<dbReference type="Gene3D" id="1.20.1530.20">
    <property type="match status" value="1"/>
</dbReference>
<name>A0A7X0FSR7_9MICO</name>
<dbReference type="GO" id="GO:0005886">
    <property type="term" value="C:plasma membrane"/>
    <property type="evidence" value="ECO:0007669"/>
    <property type="project" value="UniProtKB-SubCell"/>
</dbReference>
<reference evidence="11 12" key="1">
    <citation type="submission" date="2020-08" db="EMBL/GenBank/DDBJ databases">
        <title>Sequencing the genomes of 1000 actinobacteria strains.</title>
        <authorList>
            <person name="Klenk H.-P."/>
        </authorList>
    </citation>
    <scope>NUCLEOTIDE SEQUENCE [LARGE SCALE GENOMIC DNA]</scope>
    <source>
        <strain evidence="11 12">DSM 12511</strain>
    </source>
</reference>
<keyword evidence="5 9" id="KW-0812">Transmembrane</keyword>
<dbReference type="InterPro" id="IPR006153">
    <property type="entry name" value="Cation/H_exchanger_TM"/>
</dbReference>
<feature type="transmembrane region" description="Helical" evidence="9">
    <location>
        <begin position="33"/>
        <end position="52"/>
    </location>
</feature>
<dbReference type="Pfam" id="PF00999">
    <property type="entry name" value="Na_H_Exchanger"/>
    <property type="match status" value="1"/>
</dbReference>
<feature type="transmembrane region" description="Helical" evidence="9">
    <location>
        <begin position="278"/>
        <end position="301"/>
    </location>
</feature>
<evidence type="ECO:0000313" key="12">
    <source>
        <dbReference type="Proteomes" id="UP000537775"/>
    </source>
</evidence>
<feature type="transmembrane region" description="Helical" evidence="9">
    <location>
        <begin position="373"/>
        <end position="393"/>
    </location>
</feature>
<dbReference type="PANTHER" id="PTHR32507">
    <property type="entry name" value="NA(+)/H(+) ANTIPORTER 1"/>
    <property type="match status" value="1"/>
</dbReference>
<dbReference type="AlphaFoldDB" id="A0A7X0FSR7"/>
<feature type="transmembrane region" description="Helical" evidence="9">
    <location>
        <begin position="6"/>
        <end position="21"/>
    </location>
</feature>
<evidence type="ECO:0000313" key="11">
    <source>
        <dbReference type="EMBL" id="MBB6393023.1"/>
    </source>
</evidence>
<keyword evidence="12" id="KW-1185">Reference proteome</keyword>
<dbReference type="Proteomes" id="UP000537775">
    <property type="component" value="Unassembled WGS sequence"/>
</dbReference>
<evidence type="ECO:0000256" key="9">
    <source>
        <dbReference type="SAM" id="Phobius"/>
    </source>
</evidence>
<dbReference type="RefSeq" id="WP_221446655.1">
    <property type="nucleotide sequence ID" value="NZ_BAAAJR010000001.1"/>
</dbReference>
<comment type="subcellular location">
    <subcellularLocation>
        <location evidence="1">Cell membrane</location>
        <topology evidence="1">Multi-pass membrane protein</topology>
    </subcellularLocation>
</comment>
<protein>
    <submittedName>
        <fullName evidence="11">NhaP-type Na+/H+ or K+/H+ antiporter</fullName>
    </submittedName>
</protein>
<sequence>MNVEGWGLVIILGALIAFAPFSKRLAGTPITPAMVFTGVGLLLGTTALGVWEPSIGSAGLRVIAELSLTLVLFSDAASIDSRRLMRQTSLPARLLLIALPLTILLGALLAMPLFPELSVFAALALAVMLAPTDAALGQTVVSDKRLPTMLRQGLNAESGLNDGICVPILVTAVAFAEVEEAPAFEGQILLDLVRELSIALAVGVVLGLAVVGIVRLADRRGWMSDDWAMIVAVAAALLTYSATNELGGSGFIAAFVAGIVYGRGVGPRAVTWIHLDERVGTMLSAATFLLFGAVMVGPALADLDVWIALYAVLSLTVVRMLPVALSLLGSGASAPTTLFAGWFGPRGLATIVFALTIVDESGLAEAPLITDAATVVVVLSIIAHGLSAPWLTARYAHWLDGHRDVLAHRGEAQRPVDP</sequence>
<keyword evidence="8 9" id="KW-0472">Membrane</keyword>
<evidence type="ECO:0000256" key="3">
    <source>
        <dbReference type="ARBA" id="ARBA00022449"/>
    </source>
</evidence>
<proteinExistence type="predicted"/>
<keyword evidence="2" id="KW-0813">Transport</keyword>
<feature type="transmembrane region" description="Helical" evidence="9">
    <location>
        <begin position="196"/>
        <end position="214"/>
    </location>
</feature>
<dbReference type="GO" id="GO:0015297">
    <property type="term" value="F:antiporter activity"/>
    <property type="evidence" value="ECO:0007669"/>
    <property type="project" value="UniProtKB-KW"/>
</dbReference>
<comment type="caution">
    <text evidence="11">The sequence shown here is derived from an EMBL/GenBank/DDBJ whole genome shotgun (WGS) entry which is preliminary data.</text>
</comment>
<dbReference type="EMBL" id="JACHML010000001">
    <property type="protein sequence ID" value="MBB6393023.1"/>
    <property type="molecule type" value="Genomic_DNA"/>
</dbReference>
<keyword evidence="3" id="KW-0050">Antiport</keyword>
<accession>A0A7X0FSR7</accession>
<evidence type="ECO:0000256" key="1">
    <source>
        <dbReference type="ARBA" id="ARBA00004651"/>
    </source>
</evidence>
<evidence type="ECO:0000256" key="4">
    <source>
        <dbReference type="ARBA" id="ARBA00022475"/>
    </source>
</evidence>
<evidence type="ECO:0000256" key="2">
    <source>
        <dbReference type="ARBA" id="ARBA00022448"/>
    </source>
</evidence>
<keyword evidence="4" id="KW-1003">Cell membrane</keyword>
<dbReference type="InterPro" id="IPR038770">
    <property type="entry name" value="Na+/solute_symporter_sf"/>
</dbReference>
<dbReference type="PANTHER" id="PTHR32507:SF8">
    <property type="entry name" value="CNH1P"/>
    <property type="match status" value="1"/>
</dbReference>
<feature type="transmembrane region" description="Helical" evidence="9">
    <location>
        <begin position="117"/>
        <end position="137"/>
    </location>
</feature>